<dbReference type="RefSeq" id="WP_339599537.1">
    <property type="nucleotide sequence ID" value="NZ_JBBHLC010000033.1"/>
</dbReference>
<evidence type="ECO:0000256" key="9">
    <source>
        <dbReference type="ARBA" id="ARBA00022737"/>
    </source>
</evidence>
<dbReference type="Pfam" id="PF20178">
    <property type="entry name" value="ToxA_N"/>
    <property type="match status" value="1"/>
</dbReference>
<dbReference type="Pfam" id="PF13855">
    <property type="entry name" value="LRR_8"/>
    <property type="match status" value="1"/>
</dbReference>
<comment type="similarity">
    <text evidence="4 14">Belongs to the LRR-containing bacterial E3 ligase family.</text>
</comment>
<evidence type="ECO:0000256" key="14">
    <source>
        <dbReference type="PROSITE-ProRule" id="PRU01398"/>
    </source>
</evidence>
<evidence type="ECO:0000256" key="2">
    <source>
        <dbReference type="ARBA" id="ARBA00004192"/>
    </source>
</evidence>
<dbReference type="InterPro" id="IPR051071">
    <property type="entry name" value="LRR-bact_E3_ubiq_ligases"/>
</dbReference>
<evidence type="ECO:0000256" key="1">
    <source>
        <dbReference type="ARBA" id="ARBA00000900"/>
    </source>
</evidence>
<feature type="active site" description="Glycyl thioester intermediate" evidence="14">
    <location>
        <position position="1236"/>
    </location>
</feature>
<gene>
    <name evidence="17" type="ORF">V7S98_13140</name>
</gene>
<dbReference type="InterPro" id="IPR046673">
    <property type="entry name" value="ToxA_N"/>
</dbReference>
<evidence type="ECO:0000256" key="4">
    <source>
        <dbReference type="ARBA" id="ARBA00009868"/>
    </source>
</evidence>
<dbReference type="EMBL" id="JBBHLC010000033">
    <property type="protein sequence ID" value="MEJ5864171.1"/>
    <property type="molecule type" value="Genomic_DNA"/>
</dbReference>
<protein>
    <recommendedName>
        <fullName evidence="5">RING-type E3 ubiquitin transferase</fullName>
        <ecNumber evidence="5">2.3.2.27</ecNumber>
    </recommendedName>
</protein>
<keyword evidence="11 14" id="KW-0832">Ubl conjugation</keyword>
<evidence type="ECO:0000313" key="18">
    <source>
        <dbReference type="Proteomes" id="UP001380290"/>
    </source>
</evidence>
<dbReference type="InterPro" id="IPR029487">
    <property type="entry name" value="NEL_dom"/>
</dbReference>
<feature type="domain" description="NEL" evidence="16">
    <location>
        <begin position="1149"/>
        <end position="1436"/>
    </location>
</feature>
<keyword evidence="18" id="KW-1185">Reference proteome</keyword>
<feature type="region of interest" description="Disordered" evidence="15">
    <location>
        <begin position="1136"/>
        <end position="1157"/>
    </location>
</feature>
<keyword evidence="10 14" id="KW-0833">Ubl conjugation pathway</keyword>
<evidence type="ECO:0000256" key="7">
    <source>
        <dbReference type="ARBA" id="ARBA00022614"/>
    </source>
</evidence>
<accession>A0ABU8QU18</accession>
<dbReference type="PANTHER" id="PTHR47114:SF2">
    <property type="entry name" value="OLIGODENDROCYTE-MYELIN GLYCOPROTEIN"/>
    <property type="match status" value="1"/>
</dbReference>
<keyword evidence="9" id="KW-0677">Repeat</keyword>
<evidence type="ECO:0000256" key="3">
    <source>
        <dbReference type="ARBA" id="ARBA00004613"/>
    </source>
</evidence>
<keyword evidence="13 14" id="KW-1035">Host cytoplasm</keyword>
<dbReference type="PROSITE" id="PS52053">
    <property type="entry name" value="NEL"/>
    <property type="match status" value="1"/>
</dbReference>
<dbReference type="Gene3D" id="3.80.10.10">
    <property type="entry name" value="Ribonuclease Inhibitor"/>
    <property type="match status" value="1"/>
</dbReference>
<comment type="catalytic activity">
    <reaction evidence="1">
        <text>S-ubiquitinyl-[E2 ubiquitin-conjugating enzyme]-L-cysteine + [acceptor protein]-L-lysine = [E2 ubiquitin-conjugating enzyme]-L-cysteine + N(6)-ubiquitinyl-[acceptor protein]-L-lysine.</text>
        <dbReference type="EC" id="2.3.2.27"/>
    </reaction>
</comment>
<comment type="PTM">
    <text evidence="14">Ubiquitinated in the presence of host E1 ubiquitin-activating enzyme, E2 ubiquitin-conjugating enzyme and ubiquitin.</text>
</comment>
<keyword evidence="7" id="KW-0433">Leucine-rich repeat</keyword>
<comment type="caution">
    <text evidence="17">The sequence shown here is derived from an EMBL/GenBank/DDBJ whole genome shotgun (WGS) entry which is preliminary data.</text>
</comment>
<dbReference type="InterPro" id="IPR001611">
    <property type="entry name" value="Leu-rich_rpt"/>
</dbReference>
<keyword evidence="12" id="KW-0843">Virulence</keyword>
<evidence type="ECO:0000256" key="13">
    <source>
        <dbReference type="ARBA" id="ARBA00023200"/>
    </source>
</evidence>
<dbReference type="Pfam" id="PF14496">
    <property type="entry name" value="NEL"/>
    <property type="match status" value="1"/>
</dbReference>
<keyword evidence="6 14" id="KW-0964">Secreted</keyword>
<dbReference type="PRINTS" id="PR00019">
    <property type="entry name" value="LEURICHRPT"/>
</dbReference>
<proteinExistence type="inferred from homology"/>
<evidence type="ECO:0000313" key="17">
    <source>
        <dbReference type="EMBL" id="MEJ5864171.1"/>
    </source>
</evidence>
<dbReference type="SUPFAM" id="SSF52058">
    <property type="entry name" value="L domain-like"/>
    <property type="match status" value="1"/>
</dbReference>
<keyword evidence="8 14" id="KW-0808">Transferase</keyword>
<evidence type="ECO:0000259" key="16">
    <source>
        <dbReference type="PROSITE" id="PS52053"/>
    </source>
</evidence>
<name>A0ABU8QU18_9PSED</name>
<evidence type="ECO:0000256" key="10">
    <source>
        <dbReference type="ARBA" id="ARBA00022786"/>
    </source>
</evidence>
<evidence type="ECO:0000256" key="11">
    <source>
        <dbReference type="ARBA" id="ARBA00022843"/>
    </source>
</evidence>
<dbReference type="Proteomes" id="UP001380290">
    <property type="component" value="Unassembled WGS sequence"/>
</dbReference>
<reference evidence="17 18" key="1">
    <citation type="submission" date="2024-02" db="EMBL/GenBank/DDBJ databases">
        <title>Identification of pathogenicity and growth-promoting function of Pseudomonas putida variant.</title>
        <authorList>
            <person name="Sun J."/>
        </authorList>
    </citation>
    <scope>NUCLEOTIDE SEQUENCE [LARGE SCALE GENOMIC DNA]</scope>
    <source>
        <strain evidence="17 18">A03</strain>
    </source>
</reference>
<evidence type="ECO:0000256" key="5">
    <source>
        <dbReference type="ARBA" id="ARBA00012483"/>
    </source>
</evidence>
<dbReference type="EC" id="2.3.2.27" evidence="5"/>
<evidence type="ECO:0000256" key="12">
    <source>
        <dbReference type="ARBA" id="ARBA00023026"/>
    </source>
</evidence>
<organism evidence="17 18">
    <name type="scientific">Pseudomonas farsensis</name>
    <dbReference type="NCBI Taxonomy" id="2745492"/>
    <lineage>
        <taxon>Bacteria</taxon>
        <taxon>Pseudomonadati</taxon>
        <taxon>Pseudomonadota</taxon>
        <taxon>Gammaproteobacteria</taxon>
        <taxon>Pseudomonadales</taxon>
        <taxon>Pseudomonadaceae</taxon>
        <taxon>Pseudomonas</taxon>
    </lineage>
</organism>
<dbReference type="PANTHER" id="PTHR47114">
    <property type="match status" value="1"/>
</dbReference>
<comment type="subcellular location">
    <subcellularLocation>
        <location evidence="2">Host cytoplasm</location>
    </subcellularLocation>
    <subcellularLocation>
        <location evidence="3">Secreted</location>
    </subcellularLocation>
</comment>
<dbReference type="PROSITE" id="PS51450">
    <property type="entry name" value="LRR"/>
    <property type="match status" value="2"/>
</dbReference>
<sequence>MPDIPIPVDSIDALIADRLPRWLAHPNQDRLSALHSAMRAQQAHGVVVSQLFADLPTLDDYATPKLVQALSDAGLDALDVRACQVRIARIVELPTAAPNLPPPRHTFHSRQSLLGAALHNFHREETRPSVLRRGRLVDVNGQLLGLGFEVFAGLCRKLDIGAGYQALLKERFLPGEEGSAERQMVEQAVQENLRLHLELAVRIALLKGELDEQSYLQLLAVFSARPVVPATPGELTARQLYLLGKEVCGVATLEVRSADGLTLEAVLLWVAKDPHRPVSRHASWQAVYTSLAERLRERDYQDFFARFIKERDRGAFFSTLKRLLRGVPPGQAVELDGRHLPVAGSLLAHLRGLQLSKLLDDAQVLAVPTGMEDEADRRERLQAQFAAGFDLLGLAGMFVPVLGELMLVVSAVELGEQLYEGYQDWQLGDRQGALDHLFSVAQSLAVGVVVGGVSGAAVQLARVPFVDALEPVRTGAGVVRLADGQLRGYAVADQGIAVGHQALLDGQWHLRLQQGTFRLSSDGDNWLIRHPQRQDAHTPWLEHNGVGSWRHQFESAQQWRGAGQLLRRLHRRLAAVSDADAQVLLDTTAFDEARVRQLHLENADAPARLLDAYERYQLHLEYPALRGAAFDSYLAEREVVPSAAAGLLRRDFTGLSVRCAEEILARASSAQVETMLATQRVPLELAEQARWQLRDSRLDRACAGLRLAQAVNEDSERLILGLIDRLAPWPDSMRIELRQDTLDGPLLAAHGAEAADEVRSIVRGPTGYRLGAEAGGVSAQGSLMGTVWQSLDEAQKGMLGNAQLSSRGLADVLVAKAASERPLVAELIGMAPIGRGLRPPVRLGDGRVGYMLSGRGVGGRAAVRRGMHQLFPTMTDLQMEAYVLDLLHRRVDLWAHFNRLQLQFDALRQGLRSWRDATRNPLELLSRQRVVQAIRRSWRRKVVDAGGDYVLSIDGERVGHLPALPAGLDFVHVRRLILRNMGLASLDADFLGRFTGLVELDLSHNQLSALPAGLELLTSLRRLLLSSNRIALDAAGNTRLTALTRLHTLDLSRNPLGQPPALSELRHLRRLGLRATGLENLPEPADQLSWRGIADLRDNSIRRVRGDLDNLRLRIERLSLHDNPLQASSEQLLDQAAGLSQQRRLHHSRSDDPLNPWLVSRSSEQGQRREALWQNVQAQDGSADLFRFLDDFTQTDDFEENPDYYRARVWHILEAAEQHLPLRVRLFREAGGVRTCDDRLLLILSQLELSVLAEQALFDGPSAQVEQRLVRLGRALWRLDEVDAFAARHVQQMRQQASSAVDEIETRLFYRVRLARVLALPAQPAEMHYESFASVTTSDLKRAQAAVLQNETDEVLISSLAQRPFWQNYVRDRHAQRFETLAEPFHLRLEDFERGAGEGGEQHYLEQCNALMVELEEAERVLTRDLAREAVERAGH</sequence>
<evidence type="ECO:0000256" key="6">
    <source>
        <dbReference type="ARBA" id="ARBA00022525"/>
    </source>
</evidence>
<dbReference type="InterPro" id="IPR032675">
    <property type="entry name" value="LRR_dom_sf"/>
</dbReference>
<dbReference type="Gene3D" id="1.20.58.360">
    <property type="entry name" value="Shigella T3SS effector IpaH defines"/>
    <property type="match status" value="1"/>
</dbReference>
<evidence type="ECO:0000256" key="8">
    <source>
        <dbReference type="ARBA" id="ARBA00022679"/>
    </source>
</evidence>
<evidence type="ECO:0000256" key="15">
    <source>
        <dbReference type="SAM" id="MobiDB-lite"/>
    </source>
</evidence>